<name>A0A6G1CVK8_9ORYZ</name>
<organism evidence="6 7">
    <name type="scientific">Oryza meyeriana var. granulata</name>
    <dbReference type="NCBI Taxonomy" id="110450"/>
    <lineage>
        <taxon>Eukaryota</taxon>
        <taxon>Viridiplantae</taxon>
        <taxon>Streptophyta</taxon>
        <taxon>Embryophyta</taxon>
        <taxon>Tracheophyta</taxon>
        <taxon>Spermatophyta</taxon>
        <taxon>Magnoliopsida</taxon>
        <taxon>Liliopsida</taxon>
        <taxon>Poales</taxon>
        <taxon>Poaceae</taxon>
        <taxon>BOP clade</taxon>
        <taxon>Oryzoideae</taxon>
        <taxon>Oryzeae</taxon>
        <taxon>Oryzinae</taxon>
        <taxon>Oryza</taxon>
        <taxon>Oryza meyeriana</taxon>
    </lineage>
</organism>
<evidence type="ECO:0000256" key="4">
    <source>
        <dbReference type="ARBA" id="ARBA00023136"/>
    </source>
</evidence>
<comment type="caution">
    <text evidence="6">The sequence shown here is derived from an EMBL/GenBank/DDBJ whole genome shotgun (WGS) entry which is preliminary data.</text>
</comment>
<feature type="transmembrane region" description="Helical" evidence="5">
    <location>
        <begin position="56"/>
        <end position="80"/>
    </location>
</feature>
<evidence type="ECO:0000256" key="5">
    <source>
        <dbReference type="SAM" id="Phobius"/>
    </source>
</evidence>
<proteinExistence type="predicted"/>
<evidence type="ECO:0000313" key="6">
    <source>
        <dbReference type="EMBL" id="KAF0904099.1"/>
    </source>
</evidence>
<keyword evidence="7" id="KW-1185">Reference proteome</keyword>
<keyword evidence="4 5" id="KW-0472">Membrane</keyword>
<keyword evidence="2 5" id="KW-0812">Transmembrane</keyword>
<evidence type="ECO:0000256" key="3">
    <source>
        <dbReference type="ARBA" id="ARBA00022989"/>
    </source>
</evidence>
<evidence type="ECO:0000313" key="7">
    <source>
        <dbReference type="Proteomes" id="UP000479710"/>
    </source>
</evidence>
<dbReference type="Proteomes" id="UP000479710">
    <property type="component" value="Unassembled WGS sequence"/>
</dbReference>
<dbReference type="AlphaFoldDB" id="A0A6G1CVK8"/>
<protein>
    <submittedName>
        <fullName evidence="6">Uncharacterized protein</fullName>
    </submittedName>
</protein>
<dbReference type="OrthoDB" id="719815at2759"/>
<dbReference type="InterPro" id="IPR044772">
    <property type="entry name" value="NO3_transporter"/>
</dbReference>
<keyword evidence="3 5" id="KW-1133">Transmembrane helix</keyword>
<dbReference type="EMBL" id="SPHZ02000008">
    <property type="protein sequence ID" value="KAF0904099.1"/>
    <property type="molecule type" value="Genomic_DNA"/>
</dbReference>
<sequence>MAGLSLANLVANQHWMSRIFAPSAIATGGANVDSAIEQVVMPIAYNAVVLHLGVPVIAWCITYLLPCAMLIISGLAVLAFPYDLPRGFACGSAAVGLDASFSLASMPSCHLRLSPPATCLLGVAEHLKLSRLRPPST</sequence>
<dbReference type="PANTHER" id="PTHR23515">
    <property type="entry name" value="HIGH-AFFINITY NITRATE TRANSPORTER 2.3"/>
    <property type="match status" value="1"/>
</dbReference>
<evidence type="ECO:0000256" key="1">
    <source>
        <dbReference type="ARBA" id="ARBA00004141"/>
    </source>
</evidence>
<feature type="non-terminal residue" evidence="6">
    <location>
        <position position="137"/>
    </location>
</feature>
<evidence type="ECO:0000256" key="2">
    <source>
        <dbReference type="ARBA" id="ARBA00022692"/>
    </source>
</evidence>
<accession>A0A6G1CVK8</accession>
<gene>
    <name evidence="6" type="ORF">E2562_031822</name>
</gene>
<dbReference type="GO" id="GO:0016020">
    <property type="term" value="C:membrane"/>
    <property type="evidence" value="ECO:0007669"/>
    <property type="project" value="UniProtKB-SubCell"/>
</dbReference>
<dbReference type="GO" id="GO:0015112">
    <property type="term" value="F:nitrate transmembrane transporter activity"/>
    <property type="evidence" value="ECO:0007669"/>
    <property type="project" value="InterPro"/>
</dbReference>
<reference evidence="6 7" key="1">
    <citation type="submission" date="2019-11" db="EMBL/GenBank/DDBJ databases">
        <title>Whole genome sequence of Oryza granulata.</title>
        <authorList>
            <person name="Li W."/>
        </authorList>
    </citation>
    <scope>NUCLEOTIDE SEQUENCE [LARGE SCALE GENOMIC DNA]</scope>
    <source>
        <strain evidence="7">cv. Menghai</strain>
        <tissue evidence="6">Leaf</tissue>
    </source>
</reference>
<comment type="subcellular location">
    <subcellularLocation>
        <location evidence="1">Membrane</location>
        <topology evidence="1">Multi-pass membrane protein</topology>
    </subcellularLocation>
</comment>